<dbReference type="Pfam" id="PF02585">
    <property type="entry name" value="PIG-L"/>
    <property type="match status" value="1"/>
</dbReference>
<dbReference type="SUPFAM" id="SSF102588">
    <property type="entry name" value="LmbE-like"/>
    <property type="match status" value="1"/>
</dbReference>
<name>A0A1G1XSR0_9BACT</name>
<dbReference type="Proteomes" id="UP000178930">
    <property type="component" value="Unassembled WGS sequence"/>
</dbReference>
<dbReference type="InterPro" id="IPR024078">
    <property type="entry name" value="LmbE-like_dom_sf"/>
</dbReference>
<gene>
    <name evidence="1" type="ORF">A2729_05865</name>
</gene>
<dbReference type="GO" id="GO:0016811">
    <property type="term" value="F:hydrolase activity, acting on carbon-nitrogen (but not peptide) bonds, in linear amides"/>
    <property type="evidence" value="ECO:0007669"/>
    <property type="project" value="TreeGrafter"/>
</dbReference>
<accession>A0A1G1XSR0</accession>
<dbReference type="PANTHER" id="PTHR12993:SF30">
    <property type="entry name" value="N-ACETYL-ALPHA-D-GLUCOSAMINYL L-MALATE DEACETYLASE 1"/>
    <property type="match status" value="1"/>
</dbReference>
<reference evidence="1 2" key="1">
    <citation type="journal article" date="2016" name="Nat. Commun.">
        <title>Thousands of microbial genomes shed light on interconnected biogeochemical processes in an aquifer system.</title>
        <authorList>
            <person name="Anantharaman K."/>
            <person name="Brown C.T."/>
            <person name="Hug L.A."/>
            <person name="Sharon I."/>
            <person name="Castelle C.J."/>
            <person name="Probst A.J."/>
            <person name="Thomas B.C."/>
            <person name="Singh A."/>
            <person name="Wilkins M.J."/>
            <person name="Karaoz U."/>
            <person name="Brodie E.L."/>
            <person name="Williams K.H."/>
            <person name="Hubbard S.S."/>
            <person name="Banfield J.F."/>
        </authorList>
    </citation>
    <scope>NUCLEOTIDE SEQUENCE [LARGE SCALE GENOMIC DNA]</scope>
</reference>
<dbReference type="Gene3D" id="3.40.50.10320">
    <property type="entry name" value="LmbE-like"/>
    <property type="match status" value="1"/>
</dbReference>
<proteinExistence type="predicted"/>
<dbReference type="PANTHER" id="PTHR12993">
    <property type="entry name" value="N-ACETYLGLUCOSAMINYL-PHOSPHATIDYLINOSITOL DE-N-ACETYLASE-RELATED"/>
    <property type="match status" value="1"/>
</dbReference>
<sequence>MNKILIIGAHPDDEILGVGGTILKHVKAGDQVKILILGDGETARETGDIAKRQNQAQTAAMALGVKDLILEKLPDNQFDSMPLLEVVKKIEKVISEFKPEIVYTHHGNDLNIDHQLTFQAVITACRPQPEFCVKKILTFETLSSTEWQNKTSDKIFLPNEYQDISEFIDKKIEILKNYQDELRLYPHPRSAEGIKILAQYRGLEVGFKYAEAFCLIRNIIN</sequence>
<comment type="caution">
    <text evidence="1">The sequence shown here is derived from an EMBL/GenBank/DDBJ whole genome shotgun (WGS) entry which is preliminary data.</text>
</comment>
<dbReference type="STRING" id="1797532.A2729_05865"/>
<protein>
    <recommendedName>
        <fullName evidence="3">GlcNAc-PI de-N-acetylase</fullName>
    </recommendedName>
</protein>
<evidence type="ECO:0000313" key="2">
    <source>
        <dbReference type="Proteomes" id="UP000178930"/>
    </source>
</evidence>
<organism evidence="1 2">
    <name type="scientific">Candidatus Buchananbacteria bacterium RIFCSPHIGHO2_01_FULL_39_14</name>
    <dbReference type="NCBI Taxonomy" id="1797532"/>
    <lineage>
        <taxon>Bacteria</taxon>
        <taxon>Candidatus Buchananiibacteriota</taxon>
    </lineage>
</organism>
<evidence type="ECO:0008006" key="3">
    <source>
        <dbReference type="Google" id="ProtNLM"/>
    </source>
</evidence>
<dbReference type="EMBL" id="MHIB01000042">
    <property type="protein sequence ID" value="OGY43109.1"/>
    <property type="molecule type" value="Genomic_DNA"/>
</dbReference>
<dbReference type="InterPro" id="IPR003737">
    <property type="entry name" value="GlcNAc_PI_deacetylase-related"/>
</dbReference>
<evidence type="ECO:0000313" key="1">
    <source>
        <dbReference type="EMBL" id="OGY43109.1"/>
    </source>
</evidence>
<dbReference type="AlphaFoldDB" id="A0A1G1XSR0"/>